<proteinExistence type="predicted"/>
<dbReference type="EMBL" id="CP120863">
    <property type="protein sequence ID" value="WFE90226.1"/>
    <property type="molecule type" value="Genomic_DNA"/>
</dbReference>
<name>A0ABY8F4E8_9HYPH</name>
<accession>A0ABY8F4E8</accession>
<sequence length="256" mass="28492">MKLLPTSRPRIFEDYPTLAIALKNWQHETYRLEELTFEAGEEVFLEIDDEEPTVLSESKACELNLEAEEELANLKDSFRDDIPLSSPLTTLIVDKSAASFVDFTKQIGKSCSLLARELDWSEFAIISDCRRSILSQDNDHPPVRAAQKKLAEFGLTATAPDGLVVDRQGLEAIIGDLFWIARCNASAPYTFVSAKGSSTVATLCKYGNFHFDFYAEDAERVFEMAVPSAGLSIVPDGMCYERFTHDSSISGRALDL</sequence>
<reference evidence="1 2" key="1">
    <citation type="submission" date="2023-03" db="EMBL/GenBank/DDBJ databases">
        <title>Roseibium porphyridii sp. nov. and Roseibium rhodosorbium sp. nov. isolated from marine algae, Porphyridium cruentum and Rhodosorus marinus, respectively.</title>
        <authorList>
            <person name="Lee M.W."/>
            <person name="Choi B.J."/>
            <person name="Lee J.K."/>
            <person name="Choi D.G."/>
            <person name="Baek J.H."/>
            <person name="Bayburt H."/>
            <person name="Kim J.M."/>
            <person name="Han D.M."/>
            <person name="Kim K.H."/>
            <person name="Jeon C.O."/>
        </authorList>
    </citation>
    <scope>NUCLEOTIDE SEQUENCE [LARGE SCALE GENOMIC DNA]</scope>
    <source>
        <strain evidence="1 2">KMA01</strain>
    </source>
</reference>
<evidence type="ECO:0000313" key="1">
    <source>
        <dbReference type="EMBL" id="WFE90226.1"/>
    </source>
</evidence>
<evidence type="ECO:0000313" key="2">
    <source>
        <dbReference type="Proteomes" id="UP001209803"/>
    </source>
</evidence>
<protein>
    <submittedName>
        <fullName evidence="1">Uncharacterized protein</fullName>
    </submittedName>
</protein>
<dbReference type="Proteomes" id="UP001209803">
    <property type="component" value="Chromosome"/>
</dbReference>
<keyword evidence="2" id="KW-1185">Reference proteome</keyword>
<organism evidence="1 2">
    <name type="scientific">Roseibium porphyridii</name>
    <dbReference type="NCBI Taxonomy" id="2866279"/>
    <lineage>
        <taxon>Bacteria</taxon>
        <taxon>Pseudomonadati</taxon>
        <taxon>Pseudomonadota</taxon>
        <taxon>Alphaproteobacteria</taxon>
        <taxon>Hyphomicrobiales</taxon>
        <taxon>Stappiaceae</taxon>
        <taxon>Roseibium</taxon>
    </lineage>
</organism>
<dbReference type="RefSeq" id="WP_265679859.1">
    <property type="nucleotide sequence ID" value="NZ_CP120863.1"/>
</dbReference>
<gene>
    <name evidence="1" type="ORF">K1718_02440</name>
</gene>